<feature type="compositionally biased region" description="Polar residues" evidence="5">
    <location>
        <begin position="303"/>
        <end position="319"/>
    </location>
</feature>
<dbReference type="GO" id="GO:0005634">
    <property type="term" value="C:nucleus"/>
    <property type="evidence" value="ECO:0007669"/>
    <property type="project" value="TreeGrafter"/>
</dbReference>
<feature type="domain" description="WLM" evidence="7">
    <location>
        <begin position="1"/>
        <end position="224"/>
    </location>
</feature>
<protein>
    <submittedName>
        <fullName evidence="8">WLM domain-containing protein</fullName>
    </submittedName>
</protein>
<organism evidence="8 9">
    <name type="scientific">Lentinula detonsa</name>
    <dbReference type="NCBI Taxonomy" id="2804962"/>
    <lineage>
        <taxon>Eukaryota</taxon>
        <taxon>Fungi</taxon>
        <taxon>Dikarya</taxon>
        <taxon>Basidiomycota</taxon>
        <taxon>Agaricomycotina</taxon>
        <taxon>Agaricomycetes</taxon>
        <taxon>Agaricomycetidae</taxon>
        <taxon>Agaricales</taxon>
        <taxon>Marasmiineae</taxon>
        <taxon>Omphalotaceae</taxon>
        <taxon>Lentinula</taxon>
    </lineage>
</organism>
<evidence type="ECO:0000313" key="8">
    <source>
        <dbReference type="EMBL" id="KAJ3750900.1"/>
    </source>
</evidence>
<evidence type="ECO:0000256" key="1">
    <source>
        <dbReference type="ARBA" id="ARBA00022723"/>
    </source>
</evidence>
<gene>
    <name evidence="8" type="ORF">DFH05DRAFT_1387710</name>
</gene>
<keyword evidence="9" id="KW-1185">Reference proteome</keyword>
<dbReference type="PROSITE" id="PS51397">
    <property type="entry name" value="WLM"/>
    <property type="match status" value="1"/>
</dbReference>
<dbReference type="GO" id="GO:0008237">
    <property type="term" value="F:metallopeptidase activity"/>
    <property type="evidence" value="ECO:0007669"/>
    <property type="project" value="TreeGrafter"/>
</dbReference>
<keyword evidence="1" id="KW-0479">Metal-binding</keyword>
<accession>A0A9W8PBM4</accession>
<dbReference type="Gene3D" id="2.30.30.380">
    <property type="entry name" value="Zn-finger domain of Sec23/24"/>
    <property type="match status" value="1"/>
</dbReference>
<dbReference type="InterPro" id="IPR001876">
    <property type="entry name" value="Znf_RanBP2"/>
</dbReference>
<dbReference type="Pfam" id="PF08325">
    <property type="entry name" value="WLM"/>
    <property type="match status" value="1"/>
</dbReference>
<evidence type="ECO:0000256" key="5">
    <source>
        <dbReference type="SAM" id="MobiDB-lite"/>
    </source>
</evidence>
<evidence type="ECO:0000256" key="4">
    <source>
        <dbReference type="PROSITE-ProRule" id="PRU00322"/>
    </source>
</evidence>
<keyword evidence="3" id="KW-0862">Zinc</keyword>
<proteinExistence type="predicted"/>
<reference evidence="8 9" key="1">
    <citation type="journal article" date="2023" name="Proc. Natl. Acad. Sci. U.S.A.">
        <title>A global phylogenomic analysis of the shiitake genus Lentinula.</title>
        <authorList>
            <person name="Sierra-Patev S."/>
            <person name="Min B."/>
            <person name="Naranjo-Ortiz M."/>
            <person name="Looney B."/>
            <person name="Konkel Z."/>
            <person name="Slot J.C."/>
            <person name="Sakamoto Y."/>
            <person name="Steenwyk J.L."/>
            <person name="Rokas A."/>
            <person name="Carro J."/>
            <person name="Camarero S."/>
            <person name="Ferreira P."/>
            <person name="Molpeceres G."/>
            <person name="Ruiz-Duenas F.J."/>
            <person name="Serrano A."/>
            <person name="Henrissat B."/>
            <person name="Drula E."/>
            <person name="Hughes K.W."/>
            <person name="Mata J.L."/>
            <person name="Ishikawa N.K."/>
            <person name="Vargas-Isla R."/>
            <person name="Ushijima S."/>
            <person name="Smith C.A."/>
            <person name="Donoghue J."/>
            <person name="Ahrendt S."/>
            <person name="Andreopoulos W."/>
            <person name="He G."/>
            <person name="LaButti K."/>
            <person name="Lipzen A."/>
            <person name="Ng V."/>
            <person name="Riley R."/>
            <person name="Sandor L."/>
            <person name="Barry K."/>
            <person name="Martinez A.T."/>
            <person name="Xiao Y."/>
            <person name="Gibbons J.G."/>
            <person name="Terashima K."/>
            <person name="Grigoriev I.V."/>
            <person name="Hibbett D."/>
        </authorList>
    </citation>
    <scope>NUCLEOTIDE SEQUENCE [LARGE SCALE GENOMIC DNA]</scope>
    <source>
        <strain evidence="8 9">TFB7810</strain>
    </source>
</reference>
<dbReference type="PROSITE" id="PS50199">
    <property type="entry name" value="ZF_RANBP2_2"/>
    <property type="match status" value="1"/>
</dbReference>
<dbReference type="PANTHER" id="PTHR46622">
    <property type="entry name" value="DNA-DEPENDENT METALLOPROTEASE WSS1"/>
    <property type="match status" value="1"/>
</dbReference>
<dbReference type="EMBL" id="JANVFU010000001">
    <property type="protein sequence ID" value="KAJ3750900.1"/>
    <property type="molecule type" value="Genomic_DNA"/>
</dbReference>
<dbReference type="GO" id="GO:0006281">
    <property type="term" value="P:DNA repair"/>
    <property type="evidence" value="ECO:0007669"/>
    <property type="project" value="TreeGrafter"/>
</dbReference>
<keyword evidence="2 4" id="KW-0863">Zinc-finger</keyword>
<evidence type="ECO:0000256" key="2">
    <source>
        <dbReference type="ARBA" id="ARBA00022771"/>
    </source>
</evidence>
<dbReference type="Proteomes" id="UP001142393">
    <property type="component" value="Unassembled WGS sequence"/>
</dbReference>
<evidence type="ECO:0000313" key="9">
    <source>
        <dbReference type="Proteomes" id="UP001142393"/>
    </source>
</evidence>
<feature type="domain" description="RanBP2-type" evidence="6">
    <location>
        <begin position="321"/>
        <end position="352"/>
    </location>
</feature>
<comment type="caution">
    <text evidence="8">The sequence shown here is derived from an EMBL/GenBank/DDBJ whole genome shotgun (WGS) entry which is preliminary data.</text>
</comment>
<evidence type="ECO:0000256" key="3">
    <source>
        <dbReference type="ARBA" id="ARBA00022833"/>
    </source>
</evidence>
<dbReference type="PANTHER" id="PTHR46622:SF1">
    <property type="entry name" value="DNA-DEPENDENT METALLOPROTEASE WSS1"/>
    <property type="match status" value="1"/>
</dbReference>
<dbReference type="PROSITE" id="PS01358">
    <property type="entry name" value="ZF_RANBP2_1"/>
    <property type="match status" value="1"/>
</dbReference>
<evidence type="ECO:0000259" key="7">
    <source>
        <dbReference type="PROSITE" id="PS51397"/>
    </source>
</evidence>
<feature type="region of interest" description="Disordered" evidence="5">
    <location>
        <begin position="285"/>
        <end position="319"/>
    </location>
</feature>
<evidence type="ECO:0000259" key="6">
    <source>
        <dbReference type="PROSITE" id="PS50199"/>
    </source>
</evidence>
<dbReference type="AlphaFoldDB" id="A0A9W8PBM4"/>
<dbReference type="InterPro" id="IPR036443">
    <property type="entry name" value="Znf_RanBP2_sf"/>
</dbReference>
<sequence>MPEVYVQSFTHLKDRKSADKALEMLQRVASLVKPIMRKHSWVLPVLSEFFPDNPNLLGKDSTLDAGPNSRRLQVSRSDLLSIVDVNMGQKILVRLRPPHSPDSFLPEEDVVGTMLHELTHNVHGPHDEKFYKFLSELQEEYDALQRSGYAGEGFFSKGNRLGTNVSHNIPLHLARAQAVSAAEKRRKMSQTLGGGGRRLGGGDTRQTGLSLRERAKRAAERRLLDEKSCGQGEIAQLEAAKAAKESVENNVIDLTVDDDDTEVMVVDNNAVVPGPSKIAVQLPKSTINSSLPPRPPSKPSSSATGKSVQINQPPLPNLNTKPSRDIWECPICTLINPVMSLQCEACLANKPIHAQAGWSCLTCGETGMPHEFWSCSFCGAIKAQS</sequence>
<dbReference type="InterPro" id="IPR013536">
    <property type="entry name" value="WLM_dom"/>
</dbReference>
<dbReference type="SUPFAM" id="SSF90209">
    <property type="entry name" value="Ran binding protein zinc finger-like"/>
    <property type="match status" value="1"/>
</dbReference>
<dbReference type="InterPro" id="IPR053000">
    <property type="entry name" value="WSS1-like_metalloprotease"/>
</dbReference>
<name>A0A9W8PBM4_9AGAR</name>
<dbReference type="GO" id="GO:0008270">
    <property type="term" value="F:zinc ion binding"/>
    <property type="evidence" value="ECO:0007669"/>
    <property type="project" value="UniProtKB-KW"/>
</dbReference>